<sequence length="155" mass="17407">MPTKFLMEMCLNSESAMNISHGKHCLEDTISLAFSVNVESAKYPTRSGRSVACAYPRQLTDTKTSQRNDTGTIGYSRLLRDETEKLVRMVIIKNRLDWGNDVIRTNLERNVLLSKKLTQQSTSRPLQTPNDLSRPADNIGIRQKVSSDKSPSFGS</sequence>
<organism evidence="2 3">
    <name type="scientific">Ascaris lumbricoides</name>
    <name type="common">Giant roundworm</name>
    <dbReference type="NCBI Taxonomy" id="6252"/>
    <lineage>
        <taxon>Eukaryota</taxon>
        <taxon>Metazoa</taxon>
        <taxon>Ecdysozoa</taxon>
        <taxon>Nematoda</taxon>
        <taxon>Chromadorea</taxon>
        <taxon>Rhabditida</taxon>
        <taxon>Spirurina</taxon>
        <taxon>Ascaridomorpha</taxon>
        <taxon>Ascaridoidea</taxon>
        <taxon>Ascarididae</taxon>
        <taxon>Ascaris</taxon>
    </lineage>
</organism>
<dbReference type="WBParaSite" id="ALUE_0000705501-mRNA-1">
    <property type="protein sequence ID" value="ALUE_0000705501-mRNA-1"/>
    <property type="gene ID" value="ALUE_0000705501"/>
</dbReference>
<feature type="compositionally biased region" description="Polar residues" evidence="1">
    <location>
        <begin position="117"/>
        <end position="131"/>
    </location>
</feature>
<protein>
    <submittedName>
        <fullName evidence="3">Uncharacterized protein</fullName>
    </submittedName>
</protein>
<evidence type="ECO:0000313" key="2">
    <source>
        <dbReference type="Proteomes" id="UP000036681"/>
    </source>
</evidence>
<proteinExistence type="predicted"/>
<keyword evidence="2" id="KW-1185">Reference proteome</keyword>
<feature type="region of interest" description="Disordered" evidence="1">
    <location>
        <begin position="117"/>
        <end position="155"/>
    </location>
</feature>
<name>A0A0M3HVN7_ASCLU</name>
<accession>A0A0M3HVN7</accession>
<evidence type="ECO:0000313" key="3">
    <source>
        <dbReference type="WBParaSite" id="ALUE_0000705501-mRNA-1"/>
    </source>
</evidence>
<reference evidence="3" key="1">
    <citation type="submission" date="2017-02" db="UniProtKB">
        <authorList>
            <consortium name="WormBaseParasite"/>
        </authorList>
    </citation>
    <scope>IDENTIFICATION</scope>
</reference>
<evidence type="ECO:0000256" key="1">
    <source>
        <dbReference type="SAM" id="MobiDB-lite"/>
    </source>
</evidence>
<dbReference type="AlphaFoldDB" id="A0A0M3HVN7"/>
<dbReference type="Proteomes" id="UP000036681">
    <property type="component" value="Unplaced"/>
</dbReference>